<gene>
    <name evidence="1" type="ORF">SY85_10810</name>
</gene>
<protein>
    <submittedName>
        <fullName evidence="1">Uncharacterized protein</fullName>
    </submittedName>
</protein>
<dbReference type="EMBL" id="CP011390">
    <property type="protein sequence ID" value="ANE50920.1"/>
    <property type="molecule type" value="Genomic_DNA"/>
</dbReference>
<dbReference type="Proteomes" id="UP000077177">
    <property type="component" value="Chromosome"/>
</dbReference>
<evidence type="ECO:0000313" key="1">
    <source>
        <dbReference type="EMBL" id="ANE50920.1"/>
    </source>
</evidence>
<sequence length="103" mass="11405">MGTIIVSYSVNASMEISAVVMYKGALAYYIVDKGSGQLYKAHLTRYGGAPINEPPSHLQFIEEGRHCFGNTNNQELMDELCYTVKQQIGGNIPPQQQNPPKRS</sequence>
<dbReference type="AlphaFoldDB" id="A0A172TV50"/>
<proteinExistence type="predicted"/>
<name>A0A172TV50_9BACT</name>
<accession>A0A172TV50</accession>
<dbReference type="KEGG" id="fla:SY85_10810"/>
<reference evidence="2" key="1">
    <citation type="submission" date="2015-01" db="EMBL/GenBank/DDBJ databases">
        <title>Flavisolibacter sp./LCS9/ whole genome sequencing.</title>
        <authorList>
            <person name="Kim M.K."/>
            <person name="Srinivasan S."/>
            <person name="Lee J.-J."/>
        </authorList>
    </citation>
    <scope>NUCLEOTIDE SEQUENCE [LARGE SCALE GENOMIC DNA]</scope>
    <source>
        <strain evidence="2">LCS9</strain>
    </source>
</reference>
<reference evidence="1 2" key="2">
    <citation type="journal article" date="2016" name="Int. J. Syst. Evol. Microbiol.">
        <title>Flavisolibacter tropicus sp. nov., isolated from tropical soil.</title>
        <authorList>
            <person name="Lee J.J."/>
            <person name="Kang M.S."/>
            <person name="Kim G.S."/>
            <person name="Lee C.S."/>
            <person name="Lim S."/>
            <person name="Lee J."/>
            <person name="Roh S.H."/>
            <person name="Kang H."/>
            <person name="Ha J.M."/>
            <person name="Bae S."/>
            <person name="Jung H.Y."/>
            <person name="Kim M.K."/>
        </authorList>
    </citation>
    <scope>NUCLEOTIDE SEQUENCE [LARGE SCALE GENOMIC DNA]</scope>
    <source>
        <strain evidence="1 2">LCS9</strain>
    </source>
</reference>
<keyword evidence="2" id="KW-1185">Reference proteome</keyword>
<evidence type="ECO:0000313" key="2">
    <source>
        <dbReference type="Proteomes" id="UP000077177"/>
    </source>
</evidence>
<organism evidence="1 2">
    <name type="scientific">Flavisolibacter tropicus</name>
    <dbReference type="NCBI Taxonomy" id="1492898"/>
    <lineage>
        <taxon>Bacteria</taxon>
        <taxon>Pseudomonadati</taxon>
        <taxon>Bacteroidota</taxon>
        <taxon>Chitinophagia</taxon>
        <taxon>Chitinophagales</taxon>
        <taxon>Chitinophagaceae</taxon>
        <taxon>Flavisolibacter</taxon>
    </lineage>
</organism>